<dbReference type="InterPro" id="IPR027437">
    <property type="entry name" value="Rbsml_uS13_C"/>
</dbReference>
<dbReference type="Proteomes" id="UP000237438">
    <property type="component" value="Unassembled WGS sequence"/>
</dbReference>
<dbReference type="EMBL" id="PEDP01000204">
    <property type="protein sequence ID" value="POS87029.1"/>
    <property type="molecule type" value="Genomic_DNA"/>
</dbReference>
<dbReference type="GO" id="GO:0003735">
    <property type="term" value="F:structural constituent of ribosome"/>
    <property type="evidence" value="ECO:0007669"/>
    <property type="project" value="InterPro"/>
</dbReference>
<dbReference type="PANTHER" id="PTHR10871:SF3">
    <property type="entry name" value="SMALL RIBOSOMAL SUBUNIT PROTEIN US13"/>
    <property type="match status" value="1"/>
</dbReference>
<protein>
    <submittedName>
        <fullName evidence="5">Ribosomal protein S18</fullName>
    </submittedName>
</protein>
<organism evidence="5 6">
    <name type="scientific">Erysiphe pulchra</name>
    <dbReference type="NCBI Taxonomy" id="225359"/>
    <lineage>
        <taxon>Eukaryota</taxon>
        <taxon>Fungi</taxon>
        <taxon>Dikarya</taxon>
        <taxon>Ascomycota</taxon>
        <taxon>Pezizomycotina</taxon>
        <taxon>Leotiomycetes</taxon>
        <taxon>Erysiphales</taxon>
        <taxon>Erysiphaceae</taxon>
        <taxon>Erysiphe</taxon>
    </lineage>
</organism>
<dbReference type="PROSITE" id="PS50159">
    <property type="entry name" value="RIBOSOMAL_S13_2"/>
    <property type="match status" value="1"/>
</dbReference>
<dbReference type="GO" id="GO:0006412">
    <property type="term" value="P:translation"/>
    <property type="evidence" value="ECO:0007669"/>
    <property type="project" value="InterPro"/>
</dbReference>
<dbReference type="OrthoDB" id="1702480at2759"/>
<dbReference type="GO" id="GO:0005829">
    <property type="term" value="C:cytosol"/>
    <property type="evidence" value="ECO:0007669"/>
    <property type="project" value="TreeGrafter"/>
</dbReference>
<dbReference type="InterPro" id="IPR001892">
    <property type="entry name" value="Ribosomal_uS13"/>
</dbReference>
<proteinExistence type="inferred from homology"/>
<dbReference type="AlphaFoldDB" id="A0A2S4PYA0"/>
<keyword evidence="3" id="KW-0687">Ribonucleoprotein</keyword>
<evidence type="ECO:0000313" key="6">
    <source>
        <dbReference type="Proteomes" id="UP000237438"/>
    </source>
</evidence>
<feature type="region of interest" description="Disordered" evidence="4">
    <location>
        <begin position="234"/>
        <end position="256"/>
    </location>
</feature>
<feature type="region of interest" description="Disordered" evidence="4">
    <location>
        <begin position="470"/>
        <end position="490"/>
    </location>
</feature>
<dbReference type="PROSITE" id="PS00646">
    <property type="entry name" value="RIBOSOMAL_S13_1"/>
    <property type="match status" value="1"/>
</dbReference>
<dbReference type="SUPFAM" id="SSF46946">
    <property type="entry name" value="S13-like H2TH domain"/>
    <property type="match status" value="1"/>
</dbReference>
<evidence type="ECO:0000256" key="2">
    <source>
        <dbReference type="ARBA" id="ARBA00022980"/>
    </source>
</evidence>
<keyword evidence="6" id="KW-1185">Reference proteome</keyword>
<dbReference type="GO" id="GO:0015935">
    <property type="term" value="C:small ribosomal subunit"/>
    <property type="evidence" value="ECO:0007669"/>
    <property type="project" value="TreeGrafter"/>
</dbReference>
<reference evidence="5 6" key="1">
    <citation type="submission" date="2017-10" db="EMBL/GenBank/DDBJ databases">
        <title>Development of genomic resources for the powdery mildew, Erysiphe pulchra.</title>
        <authorList>
            <person name="Wadl P.A."/>
            <person name="Mack B.M."/>
            <person name="Moore G."/>
            <person name="Beltz S.B."/>
        </authorList>
    </citation>
    <scope>NUCLEOTIDE SEQUENCE [LARGE SCALE GENOMIC DNA]</scope>
    <source>
        <strain evidence="5">Cflorida</strain>
    </source>
</reference>
<comment type="caution">
    <text evidence="5">The sequence shown here is derived from an EMBL/GenBank/DDBJ whole genome shotgun (WGS) entry which is preliminary data.</text>
</comment>
<evidence type="ECO:0000256" key="3">
    <source>
        <dbReference type="ARBA" id="ARBA00023274"/>
    </source>
</evidence>
<feature type="compositionally biased region" description="Polar residues" evidence="4">
    <location>
        <begin position="234"/>
        <end position="249"/>
    </location>
</feature>
<name>A0A2S4PYA0_9PEZI</name>
<dbReference type="HAMAP" id="MF_01315">
    <property type="entry name" value="Ribosomal_uS13"/>
    <property type="match status" value="1"/>
</dbReference>
<evidence type="ECO:0000313" key="5">
    <source>
        <dbReference type="EMBL" id="POS87029.1"/>
    </source>
</evidence>
<keyword evidence="2 5" id="KW-0689">Ribosomal protein</keyword>
<dbReference type="Pfam" id="PF00416">
    <property type="entry name" value="Ribosomal_S13"/>
    <property type="match status" value="1"/>
</dbReference>
<evidence type="ECO:0000256" key="4">
    <source>
        <dbReference type="SAM" id="MobiDB-lite"/>
    </source>
</evidence>
<dbReference type="PANTHER" id="PTHR10871">
    <property type="entry name" value="30S RIBOSOMAL PROTEIN S13/40S RIBOSOMAL PROTEIN S18"/>
    <property type="match status" value="1"/>
</dbReference>
<accession>A0A2S4PYA0</accession>
<dbReference type="GO" id="GO:0003723">
    <property type="term" value="F:RNA binding"/>
    <property type="evidence" value="ECO:0007669"/>
    <property type="project" value="InterPro"/>
</dbReference>
<dbReference type="FunFam" id="4.10.910.10:FF:000002">
    <property type="entry name" value="40S ribosomal protein S18"/>
    <property type="match status" value="1"/>
</dbReference>
<dbReference type="Gene3D" id="1.10.8.50">
    <property type="match status" value="1"/>
</dbReference>
<comment type="similarity">
    <text evidence="1">Belongs to the universal ribosomal protein uS13 family.</text>
</comment>
<dbReference type="FunFam" id="1.10.8.50:FF:000013">
    <property type="entry name" value="40S ribosomal protein S18"/>
    <property type="match status" value="1"/>
</dbReference>
<sequence length="490" mass="56231">MNNNTSDRVILKDGVSFTSWVGDLRVELSRNNVLGHVFHNIPGIEPKIEPLEPQEMEFEKEDDFNEARQVHKTRLQAWIKGEIEAQNIIIQRLDYSKMPHDCLQYTAKQLYDTVSRSNKMTLLPYSEAFDVFVSTKFTTLEEYCKRFLQNLQNVNHAAGTLSPISSISHRFKISDELASVYFIKGTKHLKWLDTWRESMMGTRHECASLQEMISTLRSIKGTRHSESDISATIAESSVGPSVSTTSIRPGNNPDDRCKRCRHSHKNKDCYKQNPVKAPKNWMEKEIANKASEDEEDEKKYVNTSKKRKSTIQPCIFRPLVGDMFDSDNDGNFIIRLLNTNIEGCEKDECCNVSNEYLGKQKVMYALTNIKGVGRRYSNLVCKKADVDLNKRAGELTSEELERIVTIIQNPTQYKIPAWFLNRQRDIVDGKNSQILANGVDSKLREDLERLKKIRAHRGLRHYWGLRVRGQHSKTTGRRGRTVGVSKKKGG</sequence>
<dbReference type="Gene3D" id="4.10.910.10">
    <property type="entry name" value="30s ribosomal protein s13, domain 2"/>
    <property type="match status" value="1"/>
</dbReference>
<evidence type="ECO:0000256" key="1">
    <source>
        <dbReference type="ARBA" id="ARBA00008080"/>
    </source>
</evidence>
<gene>
    <name evidence="5" type="ORF">EPUL_000589</name>
</gene>
<dbReference type="InterPro" id="IPR018269">
    <property type="entry name" value="Ribosomal_uS13_CS"/>
</dbReference>
<dbReference type="InterPro" id="IPR010979">
    <property type="entry name" value="Ribosomal_uS13-like_H2TH"/>
</dbReference>
<dbReference type="STRING" id="225359.A0A2S4PYA0"/>